<dbReference type="GeneID" id="8739532"/>
<dbReference type="KEGG" id="apo:Arcpr_0870"/>
<dbReference type="Proteomes" id="UP000001901">
    <property type="component" value="Chromosome"/>
</dbReference>
<evidence type="ECO:0000313" key="3">
    <source>
        <dbReference type="EMBL" id="ADB57933.1"/>
    </source>
</evidence>
<reference evidence="3 4" key="1">
    <citation type="journal article" date="2010" name="Stand. Genomic Sci.">
        <title>Complete genome sequence of Archaeoglobus profundus type strain (AV18).</title>
        <authorList>
            <person name="von Jan M."/>
            <person name="Lapidus A."/>
            <person name="Del Rio T.G."/>
            <person name="Copeland A."/>
            <person name="Tice H."/>
            <person name="Cheng J.F."/>
            <person name="Lucas S."/>
            <person name="Chen F."/>
            <person name="Nolan M."/>
            <person name="Goodwin L."/>
            <person name="Han C."/>
            <person name="Pitluck S."/>
            <person name="Liolios K."/>
            <person name="Ivanova N."/>
            <person name="Mavromatis K."/>
            <person name="Ovchinnikova G."/>
            <person name="Chertkov O."/>
            <person name="Pati A."/>
            <person name="Chen A."/>
            <person name="Palaniappan K."/>
            <person name="Land M."/>
            <person name="Hauser L."/>
            <person name="Chang Y.J."/>
            <person name="Jeffries C.D."/>
            <person name="Saunders E."/>
            <person name="Brettin T."/>
            <person name="Detter J.C."/>
            <person name="Chain P."/>
            <person name="Eichinger K."/>
            <person name="Huber H."/>
            <person name="Spring S."/>
            <person name="Rohde M."/>
            <person name="Goker M."/>
            <person name="Wirth R."/>
            <person name="Woyke T."/>
            <person name="Bristow J."/>
            <person name="Eisen J.A."/>
            <person name="Markowitz V."/>
            <person name="Hugenholtz P."/>
            <person name="Kyrpides N.C."/>
            <person name="Klenk H.P."/>
        </authorList>
    </citation>
    <scope>NUCLEOTIDE SEQUENCE [LARGE SCALE GENOMIC DNA]</scope>
    <source>
        <strain evidence="4">DSM 5631 / JCM 9629 / NBRC 100127 / Av18</strain>
    </source>
</reference>
<dbReference type="OrthoDB" id="132689at2157"/>
<accession>D2RI08</accession>
<evidence type="ECO:0000256" key="1">
    <source>
        <dbReference type="HAMAP-Rule" id="MF_02130"/>
    </source>
</evidence>
<sequence>MICRACFELGIKLGALFHQFIGIPVGFENVDIVERAIESCVKLQPFVIDAKVEIVRDVLKRNISKFGYTTLSPEMLKAEVVVEVENVRVRGTLKWVEDMKYPYMNFEVISF</sequence>
<feature type="domain" description="Dihydroneopterin aldolase MtpD C-terminal" evidence="2">
    <location>
        <begin position="4"/>
        <end position="106"/>
    </location>
</feature>
<dbReference type="SUPFAM" id="SSF143560">
    <property type="entry name" value="MK0786-like"/>
    <property type="match status" value="1"/>
</dbReference>
<dbReference type="STRING" id="572546.Arcpr_0870"/>
<comment type="function">
    <text evidence="1">Catalyzes the conversion of 7,8-dihydroneopterin (H2Neo) to 6-hydroxymethyl-7,8-dihydropterin (6-HMD).</text>
</comment>
<dbReference type="EC" id="4.1.2.25" evidence="1"/>
<organism evidence="3 4">
    <name type="scientific">Archaeoglobus profundus (strain DSM 5631 / JCM 9629 / NBRC 100127 / Av18)</name>
    <dbReference type="NCBI Taxonomy" id="572546"/>
    <lineage>
        <taxon>Archaea</taxon>
        <taxon>Methanobacteriati</taxon>
        <taxon>Methanobacteriota</taxon>
        <taxon>Archaeoglobi</taxon>
        <taxon>Archaeoglobales</taxon>
        <taxon>Archaeoglobaceae</taxon>
        <taxon>Archaeoglobus</taxon>
    </lineage>
</organism>
<dbReference type="InterPro" id="IPR027508">
    <property type="entry name" value="DHN_aldolase_MptD"/>
</dbReference>
<proteinExistence type="inferred from homology"/>
<dbReference type="GO" id="GO:2001118">
    <property type="term" value="P:tetrahydromethanopterin biosynthetic process"/>
    <property type="evidence" value="ECO:0007669"/>
    <property type="project" value="UniProtKB-UniRule"/>
</dbReference>
<dbReference type="RefSeq" id="WP_012940269.1">
    <property type="nucleotide sequence ID" value="NC_013741.1"/>
</dbReference>
<dbReference type="GO" id="GO:0004150">
    <property type="term" value="F:dihydroneopterin aldolase activity"/>
    <property type="evidence" value="ECO:0007669"/>
    <property type="project" value="UniProtKB-UniRule"/>
</dbReference>
<dbReference type="HAMAP" id="MF_02130">
    <property type="entry name" value="DHNA_arch"/>
    <property type="match status" value="1"/>
</dbReference>
<comment type="catalytic activity">
    <reaction evidence="1">
        <text>7,8-dihydroneopterin = 6-hydroxymethyl-7,8-dihydropterin + glycolaldehyde</text>
        <dbReference type="Rhea" id="RHEA:10540"/>
        <dbReference type="ChEBI" id="CHEBI:17001"/>
        <dbReference type="ChEBI" id="CHEBI:17071"/>
        <dbReference type="ChEBI" id="CHEBI:44841"/>
        <dbReference type="EC" id="4.1.2.25"/>
    </reaction>
</comment>
<dbReference type="Gene3D" id="3.30.1300.20">
    <property type="entry name" value="7,8-dihydroneopterin aldolase (MptD)"/>
    <property type="match status" value="1"/>
</dbReference>
<dbReference type="PaxDb" id="572546-Arcpr_0870"/>
<dbReference type="EMBL" id="CP001857">
    <property type="protein sequence ID" value="ADB57933.1"/>
    <property type="molecule type" value="Genomic_DNA"/>
</dbReference>
<protein>
    <recommendedName>
        <fullName evidence="1">Dihydroneopterin aldolase</fullName>
        <shortName evidence="1">DHNA</shortName>
        <ecNumber evidence="1">4.1.2.25</ecNumber>
    </recommendedName>
    <alternativeName>
        <fullName evidence="1">7,8-dihydroneopterin aldolase</fullName>
    </alternativeName>
</protein>
<comment type="subunit">
    <text evidence="1">Homotetramer.</text>
</comment>
<name>D2RI08_ARCPA</name>
<dbReference type="InterPro" id="IPR036839">
    <property type="entry name" value="MptD_sf"/>
</dbReference>
<dbReference type="Pfam" id="PF04038">
    <property type="entry name" value="DHNA"/>
    <property type="match status" value="1"/>
</dbReference>
<feature type="binding site" evidence="1">
    <location>
        <position position="8"/>
    </location>
    <ligand>
        <name>substrate</name>
    </ligand>
</feature>
<comment type="pathway">
    <text evidence="1">Cofactor biosynthesis; 5,6,7,8-tetrahydromethanopterin biosynthesis.</text>
</comment>
<dbReference type="InterPro" id="IPR007181">
    <property type="entry name" value="MtpD_C"/>
</dbReference>
<dbReference type="HOGENOM" id="CLU_149105_1_0_2"/>
<gene>
    <name evidence="1" type="primary">mptD</name>
    <name evidence="3" type="ordered locus">Arcpr_0870</name>
</gene>
<dbReference type="AlphaFoldDB" id="D2RI08"/>
<feature type="binding site" evidence="1">
    <location>
        <position position="104"/>
    </location>
    <ligand>
        <name>substrate</name>
    </ligand>
</feature>
<keyword evidence="4" id="KW-1185">Reference proteome</keyword>
<evidence type="ECO:0000259" key="2">
    <source>
        <dbReference type="Pfam" id="PF04038"/>
    </source>
</evidence>
<dbReference type="UniPathway" id="UPA00065"/>
<keyword evidence="1" id="KW-0456">Lyase</keyword>
<dbReference type="eggNOG" id="arCOG04705">
    <property type="taxonomic scope" value="Archaea"/>
</dbReference>
<evidence type="ECO:0000313" key="4">
    <source>
        <dbReference type="Proteomes" id="UP000001901"/>
    </source>
</evidence>
<comment type="similarity">
    <text evidence="1">Belongs to the archaeal dihydroneopterin aldolase family.</text>
</comment>